<dbReference type="EMBL" id="JNBR01001493">
    <property type="protein sequence ID" value="OQR86612.1"/>
    <property type="molecule type" value="Genomic_DNA"/>
</dbReference>
<dbReference type="AlphaFoldDB" id="A0A1V9YLM6"/>
<accession>A0A1V9YLM6</accession>
<dbReference type="STRING" id="1202772.A0A1V9YLM6"/>
<comment type="caution">
    <text evidence="2">The sequence shown here is derived from an EMBL/GenBank/DDBJ whole genome shotgun (WGS) entry which is preliminary data.</text>
</comment>
<dbReference type="OrthoDB" id="444255at2759"/>
<feature type="non-terminal residue" evidence="2">
    <location>
        <position position="1"/>
    </location>
</feature>
<reference evidence="2 3" key="1">
    <citation type="journal article" date="2014" name="Genome Biol. Evol.">
        <title>The secreted proteins of Achlya hypogyna and Thraustotheca clavata identify the ancestral oomycete secretome and reveal gene acquisitions by horizontal gene transfer.</title>
        <authorList>
            <person name="Misner I."/>
            <person name="Blouin N."/>
            <person name="Leonard G."/>
            <person name="Richards T.A."/>
            <person name="Lane C.E."/>
        </authorList>
    </citation>
    <scope>NUCLEOTIDE SEQUENCE [LARGE SCALE GENOMIC DNA]</scope>
    <source>
        <strain evidence="2 3">ATCC 48635</strain>
    </source>
</reference>
<evidence type="ECO:0000259" key="1">
    <source>
        <dbReference type="Pfam" id="PF04991"/>
    </source>
</evidence>
<dbReference type="InterPro" id="IPR007074">
    <property type="entry name" value="LicD/FKTN/FKRP_NTP_transf"/>
</dbReference>
<keyword evidence="3" id="KW-1185">Reference proteome</keyword>
<dbReference type="GO" id="GO:0009100">
    <property type="term" value="P:glycoprotein metabolic process"/>
    <property type="evidence" value="ECO:0007669"/>
    <property type="project" value="UniProtKB-ARBA"/>
</dbReference>
<evidence type="ECO:0000313" key="3">
    <source>
        <dbReference type="Proteomes" id="UP000243579"/>
    </source>
</evidence>
<proteinExistence type="predicted"/>
<name>A0A1V9YLM6_ACHHY</name>
<evidence type="ECO:0000313" key="2">
    <source>
        <dbReference type="EMBL" id="OQR86612.1"/>
    </source>
</evidence>
<gene>
    <name evidence="2" type="ORF">ACHHYP_10355</name>
</gene>
<feature type="domain" description="LicD/FKTN/FKRP nucleotidyltransferase" evidence="1">
    <location>
        <begin position="95"/>
        <end position="141"/>
    </location>
</feature>
<protein>
    <recommendedName>
        <fullName evidence="1">LicD/FKTN/FKRP nucleotidyltransferase domain-containing protein</fullName>
    </recommendedName>
</protein>
<organism evidence="2 3">
    <name type="scientific">Achlya hypogyna</name>
    <name type="common">Oomycete</name>
    <name type="synonym">Protoachlya hypogyna</name>
    <dbReference type="NCBI Taxonomy" id="1202772"/>
    <lineage>
        <taxon>Eukaryota</taxon>
        <taxon>Sar</taxon>
        <taxon>Stramenopiles</taxon>
        <taxon>Oomycota</taxon>
        <taxon>Saprolegniomycetes</taxon>
        <taxon>Saprolegniales</taxon>
        <taxon>Achlyaceae</taxon>
        <taxon>Achlya</taxon>
    </lineage>
</organism>
<sequence>PIHPWSYRDEALPGRWVDTRSGLYIDLFEFFPQANVSRTYTKKLPLAELEDETLKKGIVARVAPNMTEDSTGATISITYTRVQNMIAPIKSGCWSHCVECHEHAYFQIPADWVYPLQKCKFEGRMAKCPANPHLYLRTLYGPNYMIPDSKHRTLRSVD</sequence>
<dbReference type="Proteomes" id="UP000243579">
    <property type="component" value="Unassembled WGS sequence"/>
</dbReference>
<dbReference type="Pfam" id="PF04991">
    <property type="entry name" value="LicD"/>
    <property type="match status" value="1"/>
</dbReference>